<dbReference type="RefSeq" id="WP_171469517.1">
    <property type="nucleotide sequence ID" value="NZ_CP053452.2"/>
</dbReference>
<evidence type="ECO:0000313" key="8">
    <source>
        <dbReference type="Proteomes" id="UP000503447"/>
    </source>
</evidence>
<evidence type="ECO:0000256" key="5">
    <source>
        <dbReference type="RuleBase" id="RU003887"/>
    </source>
</evidence>
<accession>A0A6M5YID7</accession>
<feature type="domain" description="RNA-binding S4" evidence="6">
    <location>
        <begin position="2"/>
        <end position="62"/>
    </location>
</feature>
<gene>
    <name evidence="7" type="ORF">FTUN_0810</name>
</gene>
<dbReference type="PANTHER" id="PTHR47683">
    <property type="entry name" value="PSEUDOURIDINE SYNTHASE FAMILY PROTEIN-RELATED"/>
    <property type="match status" value="1"/>
</dbReference>
<dbReference type="SMART" id="SM00363">
    <property type="entry name" value="S4"/>
    <property type="match status" value="1"/>
</dbReference>
<sequence length="268" mass="29391">MQRLNKFLAHAGVGSRRHCDKLIAAGRVKVDGVKVTELGLKLDPAAHQVAVDDQPVKAEKLVYWAVNKPVGHLCTNHDPAGRPRAVDLLPHVEQRVYTVGRLDEGSDGLLLMTNDGDLAMGLTHPRFGVPKTYYALVAGKPTPEDLQKLLDGVWLSDGKVKAKSAKRFKIQGNGTWIRVVLTEGKNREIRRMLAKLGHKVMRLKRVAIGPVKLDKLPKGKARRINEDELKALKAFVAKSQEKIAAVRAKAAEASGGRKPPEATEIKRG</sequence>
<proteinExistence type="inferred from homology"/>
<dbReference type="EMBL" id="CP053452">
    <property type="protein sequence ID" value="QJW93304.1"/>
    <property type="molecule type" value="Genomic_DNA"/>
</dbReference>
<dbReference type="KEGG" id="ftj:FTUN_0810"/>
<dbReference type="InterPro" id="IPR020094">
    <property type="entry name" value="TruA/RsuA/RluB/E/F_N"/>
</dbReference>
<dbReference type="SUPFAM" id="SSF55174">
    <property type="entry name" value="Alpha-L RNA-binding motif"/>
    <property type="match status" value="1"/>
</dbReference>
<protein>
    <recommendedName>
        <fullName evidence="5">Pseudouridine synthase</fullName>
        <ecNumber evidence="5">5.4.99.-</ecNumber>
    </recommendedName>
</protein>
<dbReference type="InterPro" id="IPR036986">
    <property type="entry name" value="S4_RNA-bd_sf"/>
</dbReference>
<dbReference type="GO" id="GO:0120159">
    <property type="term" value="F:rRNA pseudouridine synthase activity"/>
    <property type="evidence" value="ECO:0007669"/>
    <property type="project" value="UniProtKB-ARBA"/>
</dbReference>
<dbReference type="CDD" id="cd00165">
    <property type="entry name" value="S4"/>
    <property type="match status" value="1"/>
</dbReference>
<dbReference type="InterPro" id="IPR006145">
    <property type="entry name" value="PsdUridine_synth_RsuA/RluA"/>
</dbReference>
<dbReference type="InterPro" id="IPR050343">
    <property type="entry name" value="RsuA_PseudoU_synthase"/>
</dbReference>
<evidence type="ECO:0000259" key="6">
    <source>
        <dbReference type="SMART" id="SM00363"/>
    </source>
</evidence>
<evidence type="ECO:0000313" key="7">
    <source>
        <dbReference type="EMBL" id="QJW93304.1"/>
    </source>
</evidence>
<dbReference type="InterPro" id="IPR020103">
    <property type="entry name" value="PsdUridine_synth_cat_dom_sf"/>
</dbReference>
<evidence type="ECO:0000256" key="2">
    <source>
        <dbReference type="ARBA" id="ARBA00022884"/>
    </source>
</evidence>
<dbReference type="InterPro" id="IPR002942">
    <property type="entry name" value="S4_RNA-bd"/>
</dbReference>
<organism evidence="7 8">
    <name type="scientific">Frigoriglobus tundricola</name>
    <dbReference type="NCBI Taxonomy" id="2774151"/>
    <lineage>
        <taxon>Bacteria</taxon>
        <taxon>Pseudomonadati</taxon>
        <taxon>Planctomycetota</taxon>
        <taxon>Planctomycetia</taxon>
        <taxon>Gemmatales</taxon>
        <taxon>Gemmataceae</taxon>
        <taxon>Frigoriglobus</taxon>
    </lineage>
</organism>
<dbReference type="InterPro" id="IPR000748">
    <property type="entry name" value="PsdUridine_synth_RsuA/RluB/E/F"/>
</dbReference>
<dbReference type="SUPFAM" id="SSF55120">
    <property type="entry name" value="Pseudouridine synthase"/>
    <property type="match status" value="1"/>
</dbReference>
<dbReference type="CDD" id="cd02870">
    <property type="entry name" value="PseudoU_synth_RsuA_like"/>
    <property type="match status" value="1"/>
</dbReference>
<keyword evidence="8" id="KW-1185">Reference proteome</keyword>
<dbReference type="EC" id="5.4.99.-" evidence="5"/>
<dbReference type="Pfam" id="PF00849">
    <property type="entry name" value="PseudoU_synth_2"/>
    <property type="match status" value="1"/>
</dbReference>
<dbReference type="FunFam" id="3.10.290.10:FF:000003">
    <property type="entry name" value="Pseudouridine synthase"/>
    <property type="match status" value="1"/>
</dbReference>
<dbReference type="Gene3D" id="3.30.70.1560">
    <property type="entry name" value="Alpha-L RNA-binding motif"/>
    <property type="match status" value="1"/>
</dbReference>
<evidence type="ECO:0000256" key="1">
    <source>
        <dbReference type="ARBA" id="ARBA00008348"/>
    </source>
</evidence>
<dbReference type="Gene3D" id="3.30.70.580">
    <property type="entry name" value="Pseudouridine synthase I, catalytic domain, N-terminal subdomain"/>
    <property type="match status" value="1"/>
</dbReference>
<dbReference type="Proteomes" id="UP000503447">
    <property type="component" value="Chromosome"/>
</dbReference>
<dbReference type="GO" id="GO:0000455">
    <property type="term" value="P:enzyme-directed rRNA pseudouridine synthesis"/>
    <property type="evidence" value="ECO:0007669"/>
    <property type="project" value="UniProtKB-ARBA"/>
</dbReference>
<dbReference type="PROSITE" id="PS01149">
    <property type="entry name" value="PSI_RSU"/>
    <property type="match status" value="1"/>
</dbReference>
<evidence type="ECO:0000256" key="3">
    <source>
        <dbReference type="ARBA" id="ARBA00023235"/>
    </source>
</evidence>
<dbReference type="InterPro" id="IPR042092">
    <property type="entry name" value="PsdUridine_s_RsuA/RluB/E/F_cat"/>
</dbReference>
<keyword evidence="3 5" id="KW-0413">Isomerase</keyword>
<dbReference type="Pfam" id="PF01479">
    <property type="entry name" value="S4"/>
    <property type="match status" value="1"/>
</dbReference>
<dbReference type="NCBIfam" id="TIGR00093">
    <property type="entry name" value="pseudouridine synthase"/>
    <property type="match status" value="1"/>
</dbReference>
<dbReference type="PANTHER" id="PTHR47683:SF2">
    <property type="entry name" value="RNA-BINDING S4 DOMAIN-CONTAINING PROTEIN"/>
    <property type="match status" value="1"/>
</dbReference>
<dbReference type="GO" id="GO:0003723">
    <property type="term" value="F:RNA binding"/>
    <property type="evidence" value="ECO:0007669"/>
    <property type="project" value="UniProtKB-KW"/>
</dbReference>
<dbReference type="InterPro" id="IPR018496">
    <property type="entry name" value="PsdUridine_synth_RsuA/RluB_CS"/>
</dbReference>
<dbReference type="Gene3D" id="3.10.290.10">
    <property type="entry name" value="RNA-binding S4 domain"/>
    <property type="match status" value="1"/>
</dbReference>
<reference evidence="8" key="1">
    <citation type="submission" date="2020-05" db="EMBL/GenBank/DDBJ databases">
        <title>Frigoriglobus tundricola gen. nov., sp. nov., a psychrotolerant cellulolytic planctomycete of the family Gemmataceae with two divergent copies of 16S rRNA gene.</title>
        <authorList>
            <person name="Kulichevskaya I.S."/>
            <person name="Ivanova A.A."/>
            <person name="Naumoff D.G."/>
            <person name="Beletsky A.V."/>
            <person name="Rijpstra W.I.C."/>
            <person name="Sinninghe Damste J.S."/>
            <person name="Mardanov A.V."/>
            <person name="Ravin N.V."/>
            <person name="Dedysh S.N."/>
        </authorList>
    </citation>
    <scope>NUCLEOTIDE SEQUENCE [LARGE SCALE GENOMIC DNA]</scope>
    <source>
        <strain evidence="8">PL17</strain>
    </source>
</reference>
<name>A0A6M5YID7_9BACT</name>
<evidence type="ECO:0000256" key="4">
    <source>
        <dbReference type="PROSITE-ProRule" id="PRU00182"/>
    </source>
</evidence>
<comment type="similarity">
    <text evidence="1 5">Belongs to the pseudouridine synthase RsuA family.</text>
</comment>
<dbReference type="GO" id="GO:0005829">
    <property type="term" value="C:cytosol"/>
    <property type="evidence" value="ECO:0007669"/>
    <property type="project" value="UniProtKB-ARBA"/>
</dbReference>
<keyword evidence="2 4" id="KW-0694">RNA-binding</keyword>
<dbReference type="FunFam" id="3.30.70.1560:FF:000001">
    <property type="entry name" value="Pseudouridine synthase"/>
    <property type="match status" value="1"/>
</dbReference>
<dbReference type="PROSITE" id="PS50889">
    <property type="entry name" value="S4"/>
    <property type="match status" value="1"/>
</dbReference>
<dbReference type="AlphaFoldDB" id="A0A6M5YID7"/>